<dbReference type="InterPro" id="IPR015898">
    <property type="entry name" value="G-protein_gamma-like_dom"/>
</dbReference>
<dbReference type="RefSeq" id="XP_014673387.1">
    <property type="nucleotide sequence ID" value="XM_014817901.1"/>
</dbReference>
<proteinExistence type="inferred from homology"/>
<dbReference type="InterPro" id="IPR001770">
    <property type="entry name" value="G-protein_gamma"/>
</dbReference>
<evidence type="ECO:0000256" key="4">
    <source>
        <dbReference type="ARBA" id="ARBA00023224"/>
    </source>
</evidence>
<dbReference type="SMART" id="SM00224">
    <property type="entry name" value="GGL"/>
    <property type="match status" value="1"/>
</dbReference>
<protein>
    <recommendedName>
        <fullName evidence="5">Guanine nucleotide-binding protein subunit gamma</fullName>
    </recommendedName>
</protein>
<evidence type="ECO:0000256" key="1">
    <source>
        <dbReference type="ARBA" id="ARBA00007431"/>
    </source>
</evidence>
<evidence type="ECO:0000256" key="3">
    <source>
        <dbReference type="ARBA" id="ARBA00023136"/>
    </source>
</evidence>
<dbReference type="GeneID" id="106813693"/>
<keyword evidence="2 5" id="KW-1003">Cell membrane</keyword>
<comment type="function">
    <text evidence="5">Guanine nucleotide-binding proteins (G proteins) are involved as a modulator or transducer in various transmembrane signaling systems. The beta and gamma chains are required for the GTPase activity, for replacement of GDP by GTP, and for G protein-effector interaction.</text>
</comment>
<comment type="similarity">
    <text evidence="1 5">Belongs to the G protein gamma family.</text>
</comment>
<feature type="domain" description="G protein gamma" evidence="6">
    <location>
        <begin position="1"/>
        <end position="66"/>
    </location>
</feature>
<keyword evidence="3 5" id="KW-0472">Membrane</keyword>
<keyword evidence="7" id="KW-1185">Reference proteome</keyword>
<dbReference type="PANTHER" id="PTHR13809">
    <property type="entry name" value="GUANINE NUCLEOTIDE-BINDING PROTEIN GAMMA SUBUNIT"/>
    <property type="match status" value="1"/>
</dbReference>
<dbReference type="PROSITE" id="PS50058">
    <property type="entry name" value="G_PROTEIN_GAMMA"/>
    <property type="match status" value="1"/>
</dbReference>
<comment type="subcellular location">
    <subcellularLocation>
        <location evidence="5">Cell membrane</location>
        <topology evidence="5">Lipid-anchor</topology>
        <orientation evidence="5">Cytoplasmic side</orientation>
    </subcellularLocation>
</comment>
<dbReference type="SUPFAM" id="SSF48670">
    <property type="entry name" value="Transducin (heterotrimeric G protein), gamma chain"/>
    <property type="match status" value="1"/>
</dbReference>
<gene>
    <name evidence="8" type="primary">LOC106813693</name>
</gene>
<organism evidence="7 8">
    <name type="scientific">Priapulus caudatus</name>
    <name type="common">Priapulid worm</name>
    <dbReference type="NCBI Taxonomy" id="37621"/>
    <lineage>
        <taxon>Eukaryota</taxon>
        <taxon>Metazoa</taxon>
        <taxon>Ecdysozoa</taxon>
        <taxon>Scalidophora</taxon>
        <taxon>Priapulida</taxon>
        <taxon>Priapulimorpha</taxon>
        <taxon>Priapulimorphida</taxon>
        <taxon>Priapulidae</taxon>
        <taxon>Priapulus</taxon>
    </lineage>
</organism>
<name>A0ABM1EMG6_PRICU</name>
<dbReference type="Gene3D" id="4.10.260.10">
    <property type="entry name" value="Transducin (heterotrimeric G protein), gamma chain"/>
    <property type="match status" value="1"/>
</dbReference>
<evidence type="ECO:0000313" key="8">
    <source>
        <dbReference type="RefSeq" id="XP_014673387.1"/>
    </source>
</evidence>
<dbReference type="CDD" id="cd00068">
    <property type="entry name" value="GGL"/>
    <property type="match status" value="1"/>
</dbReference>
<dbReference type="InterPro" id="IPR036284">
    <property type="entry name" value="GGL_sf"/>
</dbReference>
<keyword evidence="4 5" id="KW-0807">Transducer</keyword>
<evidence type="ECO:0000259" key="6">
    <source>
        <dbReference type="PROSITE" id="PS50058"/>
    </source>
</evidence>
<reference evidence="8" key="1">
    <citation type="submission" date="2025-08" db="UniProtKB">
        <authorList>
            <consortium name="RefSeq"/>
        </authorList>
    </citation>
    <scope>IDENTIFICATION</scope>
</reference>
<comment type="subunit">
    <text evidence="5">G proteins are composed of 3 units; alpha, beta and gamma.</text>
</comment>
<dbReference type="SMART" id="SM01224">
    <property type="entry name" value="G_gamma"/>
    <property type="match status" value="1"/>
</dbReference>
<sequence length="66" mass="7550">MSNVANQRKLVEQLRREAGVRRQPLSACIEDLKKYCEDHRNEDVLLVGFATDKANPFKEKSSCTVL</sequence>
<dbReference type="Proteomes" id="UP000695022">
    <property type="component" value="Unplaced"/>
</dbReference>
<dbReference type="Pfam" id="PF00631">
    <property type="entry name" value="G-gamma"/>
    <property type="match status" value="1"/>
</dbReference>
<dbReference type="PRINTS" id="PR00321">
    <property type="entry name" value="GPROTEING"/>
</dbReference>
<accession>A0ABM1EMG6</accession>
<evidence type="ECO:0000313" key="7">
    <source>
        <dbReference type="Proteomes" id="UP000695022"/>
    </source>
</evidence>
<evidence type="ECO:0000256" key="2">
    <source>
        <dbReference type="ARBA" id="ARBA00022475"/>
    </source>
</evidence>
<evidence type="ECO:0000256" key="5">
    <source>
        <dbReference type="RuleBase" id="RU004973"/>
    </source>
</evidence>
<keyword evidence="5" id="KW-0449">Lipoprotein</keyword>